<dbReference type="SMART" id="SM00408">
    <property type="entry name" value="IGc2"/>
    <property type="match status" value="2"/>
</dbReference>
<dbReference type="STRING" id="131310.A0A0N4ZKI5"/>
<dbReference type="InterPro" id="IPR036179">
    <property type="entry name" value="Ig-like_dom_sf"/>
</dbReference>
<proteinExistence type="predicted"/>
<feature type="domain" description="Ig-like" evidence="1">
    <location>
        <begin position="221"/>
        <end position="342"/>
    </location>
</feature>
<dbReference type="InterPro" id="IPR003599">
    <property type="entry name" value="Ig_sub"/>
</dbReference>
<protein>
    <submittedName>
        <fullName evidence="3">Ig-like domain-containing protein</fullName>
    </submittedName>
</protein>
<accession>A0A0N4ZKI5</accession>
<dbReference type="Proteomes" id="UP000038045">
    <property type="component" value="Unplaced"/>
</dbReference>
<dbReference type="Gene3D" id="2.60.40.10">
    <property type="entry name" value="Immunoglobulins"/>
    <property type="match status" value="4"/>
</dbReference>
<dbReference type="InterPro" id="IPR013106">
    <property type="entry name" value="Ig_V-set"/>
</dbReference>
<dbReference type="AlphaFoldDB" id="A0A0N4ZKI5"/>
<feature type="domain" description="Ig-like" evidence="1">
    <location>
        <begin position="96"/>
        <end position="184"/>
    </location>
</feature>
<evidence type="ECO:0000313" key="3">
    <source>
        <dbReference type="WBParaSite" id="PTRK_0000861900.1"/>
    </source>
</evidence>
<dbReference type="WBParaSite" id="PTRK_0000861900.1">
    <property type="protein sequence ID" value="PTRK_0000861900.1"/>
    <property type="gene ID" value="PTRK_0000861900"/>
</dbReference>
<dbReference type="InterPro" id="IPR013098">
    <property type="entry name" value="Ig_I-set"/>
</dbReference>
<dbReference type="Pfam" id="PF07679">
    <property type="entry name" value="I-set"/>
    <property type="match status" value="1"/>
</dbReference>
<dbReference type="SUPFAM" id="SSF48726">
    <property type="entry name" value="Immunoglobulin"/>
    <property type="match status" value="4"/>
</dbReference>
<dbReference type="InterPro" id="IPR003598">
    <property type="entry name" value="Ig_sub2"/>
</dbReference>
<dbReference type="PROSITE" id="PS50835">
    <property type="entry name" value="IG_LIKE"/>
    <property type="match status" value="3"/>
</dbReference>
<dbReference type="InterPro" id="IPR007110">
    <property type="entry name" value="Ig-like_dom"/>
</dbReference>
<dbReference type="GO" id="GO:0050808">
    <property type="term" value="P:synapse organization"/>
    <property type="evidence" value="ECO:0007669"/>
    <property type="project" value="TreeGrafter"/>
</dbReference>
<keyword evidence="2" id="KW-1185">Reference proteome</keyword>
<dbReference type="InterPro" id="IPR037448">
    <property type="entry name" value="Zig-8"/>
</dbReference>
<reference evidence="3" key="1">
    <citation type="submission" date="2017-02" db="UniProtKB">
        <authorList>
            <consortium name="WormBaseParasite"/>
        </authorList>
    </citation>
    <scope>IDENTIFICATION</scope>
</reference>
<dbReference type="SMART" id="SM00406">
    <property type="entry name" value="IGv"/>
    <property type="match status" value="1"/>
</dbReference>
<dbReference type="PANTHER" id="PTHR23279:SF36">
    <property type="entry name" value="DEFECTIVE PROBOSCIS EXTENSION RESPONSE 9, ISOFORM A"/>
    <property type="match status" value="1"/>
</dbReference>
<organism evidence="2 3">
    <name type="scientific">Parastrongyloides trichosuri</name>
    <name type="common">Possum-specific nematode worm</name>
    <dbReference type="NCBI Taxonomy" id="131310"/>
    <lineage>
        <taxon>Eukaryota</taxon>
        <taxon>Metazoa</taxon>
        <taxon>Ecdysozoa</taxon>
        <taxon>Nematoda</taxon>
        <taxon>Chromadorea</taxon>
        <taxon>Rhabditida</taxon>
        <taxon>Tylenchina</taxon>
        <taxon>Panagrolaimomorpha</taxon>
        <taxon>Strongyloidoidea</taxon>
        <taxon>Strongyloididae</taxon>
        <taxon>Parastrongyloides</taxon>
    </lineage>
</organism>
<sequence>MSLQSTSPKTVSVEEHSPAYLHCSITPNSNNIVAWTRLKDQTLLTAGAKSFTTDGRFQISPRSDNDWVLIIRRTEVSDTGCYFCEVNTEPNRIIEPVFLEVRQRKSTLSVGIEGNDIILNCTITGLPVEDDEVMWSKNDMPMDLTQIDKYTVLQQIHPSSMSHILRIYEGNKNDEGIYSCSGNNLPTAQHRMFHYRTFLFFTILILIHSNEAIIGEFLMTPDVVPSRRYDTCENLSESALYGFTNERKNIKLIITKDSQCYLECEIMSSPKPKVNWYKNQRLYESQLDKMLDHTDDIINSKNVKSQLSLSNIISRIQIYSENAGDEFNCEIINPCLKDSKVSNFFIVPNAVSSSCSKTSKTKRFITAPLSRSIFKMPRFLGSSKSKYIKPPVITTSTAMRMEYPGNFITLSCQSEAQPQAINKWEMLEGDDEKGNGISVEKFNFVKILDNGDLFVNSTNLSEDVAELTFRCNATNKYGWDSAVSTILFVNEE</sequence>
<name>A0A0N4ZKI5_PARTI</name>
<dbReference type="InterPro" id="IPR013783">
    <property type="entry name" value="Ig-like_fold"/>
</dbReference>
<feature type="domain" description="Ig-like" evidence="1">
    <location>
        <begin position="1"/>
        <end position="95"/>
    </location>
</feature>
<dbReference type="Pfam" id="PF07686">
    <property type="entry name" value="V-set"/>
    <property type="match status" value="1"/>
</dbReference>
<dbReference type="PANTHER" id="PTHR23279">
    <property type="entry name" value="DEFECTIVE PROBOSCIS EXTENSION RESPONSE DPR -RELATED"/>
    <property type="match status" value="1"/>
</dbReference>
<dbReference type="GO" id="GO:0032589">
    <property type="term" value="C:neuron projection membrane"/>
    <property type="evidence" value="ECO:0007669"/>
    <property type="project" value="TreeGrafter"/>
</dbReference>
<evidence type="ECO:0000259" key="1">
    <source>
        <dbReference type="PROSITE" id="PS50835"/>
    </source>
</evidence>
<dbReference type="SMART" id="SM00409">
    <property type="entry name" value="IG"/>
    <property type="match status" value="2"/>
</dbReference>
<evidence type="ECO:0000313" key="2">
    <source>
        <dbReference type="Proteomes" id="UP000038045"/>
    </source>
</evidence>